<name>A0A368V2V4_MARNT</name>
<evidence type="ECO:0000313" key="1">
    <source>
        <dbReference type="EMBL" id="RBP74901.1"/>
    </source>
</evidence>
<evidence type="ECO:0000313" key="2">
    <source>
        <dbReference type="EMBL" id="RCW35432.1"/>
    </source>
</evidence>
<protein>
    <recommendedName>
        <fullName evidence="5">Adhesin</fullName>
    </recommendedName>
</protein>
<sequence length="428" mass="44758">MNGFRKLALVAAISSVIGIAGCGGSSGGGSSSSTPESSAETGVFIDSPVGNIGYRTATKEGITNANGEYEYEAGEEVTFFIGDLEFPPVPAAGVVTPLDIAGTTDTSNDAVVNIARLLQTLDTDGDPSNGITISDTAKNNATQVDFGLSAADFANSSAVTTLVQNGGQDTTISALISVEDAKSHLEGTLENENVSFTNETSITGGWILDTSAETGNGTEHFIFFAFDASTNTYVHVEEKEFPEETEEGMEFGAFNVDENGVLTSGANYFNENGDIGIFPSTTDERVEITINGDAELMVYEEGNPEPVETIPVIRLASDGLLGTWIYENTDPADQEVLLLAFLSDGTYVQAEFLKDAPASESGAEVGTYSIDTNTNVISVSNIIVDTNTDAGLSDFVGTADLKGSVSGNTLTITVTEDGATESLTFKRL</sequence>
<keyword evidence="4" id="KW-1185">Reference proteome</keyword>
<evidence type="ECO:0000313" key="3">
    <source>
        <dbReference type="Proteomes" id="UP000252795"/>
    </source>
</evidence>
<accession>A0A368V2V4</accession>
<gene>
    <name evidence="2" type="ORF">DET51_10449</name>
    <name evidence="1" type="ORF">DET64_10449</name>
</gene>
<evidence type="ECO:0008006" key="5">
    <source>
        <dbReference type="Google" id="ProtNLM"/>
    </source>
</evidence>
<dbReference type="Proteomes" id="UP000252795">
    <property type="component" value="Unassembled WGS sequence"/>
</dbReference>
<dbReference type="PROSITE" id="PS51257">
    <property type="entry name" value="PROKAR_LIPOPROTEIN"/>
    <property type="match status" value="1"/>
</dbReference>
<dbReference type="Proteomes" id="UP000253065">
    <property type="component" value="Unassembled WGS sequence"/>
</dbReference>
<comment type="caution">
    <text evidence="2">The sequence shown here is derived from an EMBL/GenBank/DDBJ whole genome shotgun (WGS) entry which is preliminary data.</text>
</comment>
<dbReference type="RefSeq" id="WP_113879495.1">
    <property type="nucleotide sequence ID" value="NZ_QNSA01000004.1"/>
</dbReference>
<dbReference type="EMBL" id="QPJB01000004">
    <property type="protein sequence ID" value="RCW35432.1"/>
    <property type="molecule type" value="Genomic_DNA"/>
</dbReference>
<dbReference type="EMBL" id="QNSA01000004">
    <property type="protein sequence ID" value="RBP74901.1"/>
    <property type="molecule type" value="Genomic_DNA"/>
</dbReference>
<organism evidence="2 3">
    <name type="scientific">Marinobacter nauticus</name>
    <name type="common">Marinobacter hydrocarbonoclasticus</name>
    <name type="synonym">Marinobacter aquaeolei</name>
    <dbReference type="NCBI Taxonomy" id="2743"/>
    <lineage>
        <taxon>Bacteria</taxon>
        <taxon>Pseudomonadati</taxon>
        <taxon>Pseudomonadota</taxon>
        <taxon>Gammaproteobacteria</taxon>
        <taxon>Pseudomonadales</taxon>
        <taxon>Marinobacteraceae</taxon>
        <taxon>Marinobacter</taxon>
    </lineage>
</organism>
<dbReference type="AlphaFoldDB" id="A0A368V2V4"/>
<evidence type="ECO:0000313" key="4">
    <source>
        <dbReference type="Proteomes" id="UP000253065"/>
    </source>
</evidence>
<reference evidence="2 3" key="1">
    <citation type="submission" date="2018-07" db="EMBL/GenBank/DDBJ databases">
        <title>Freshwater and sediment microbial communities from various areas in North America, analyzing microbe dynamics in response to fracking.</title>
        <authorList>
            <person name="Lamendella R."/>
        </authorList>
    </citation>
    <scope>NUCLEOTIDE SEQUENCE [LARGE SCALE GENOMIC DNA]</scope>
    <source>
        <strain evidence="2 3">114E</strain>
        <strain evidence="1 4">114E_o</strain>
    </source>
</reference>
<proteinExistence type="predicted"/>